<gene>
    <name evidence="1" type="ORF">Ahy_A03g014514</name>
</gene>
<proteinExistence type="predicted"/>
<reference evidence="1 2" key="1">
    <citation type="submission" date="2019-01" db="EMBL/GenBank/DDBJ databases">
        <title>Sequencing of cultivated peanut Arachis hypogaea provides insights into genome evolution and oil improvement.</title>
        <authorList>
            <person name="Chen X."/>
        </authorList>
    </citation>
    <scope>NUCLEOTIDE SEQUENCE [LARGE SCALE GENOMIC DNA]</scope>
    <source>
        <strain evidence="2">cv. Fuhuasheng</strain>
        <tissue evidence="1">Leaves</tissue>
    </source>
</reference>
<dbReference type="Proteomes" id="UP000289738">
    <property type="component" value="Chromosome A03"/>
</dbReference>
<protein>
    <submittedName>
        <fullName evidence="1">Uncharacterized protein</fullName>
    </submittedName>
</protein>
<keyword evidence="2" id="KW-1185">Reference proteome</keyword>
<name>A0A445DXY4_ARAHY</name>
<sequence>MFKLFMLTVIDSEQASYEQVLVFNSAGYDNCIYMRAGGNNKTVTGNTTAMSSTSSTAHKGSSSLIYGFVLVTSLSILLNIQRY</sequence>
<accession>A0A445DXY4</accession>
<evidence type="ECO:0000313" key="2">
    <source>
        <dbReference type="Proteomes" id="UP000289738"/>
    </source>
</evidence>
<comment type="caution">
    <text evidence="1">The sequence shown here is derived from an EMBL/GenBank/DDBJ whole genome shotgun (WGS) entry which is preliminary data.</text>
</comment>
<dbReference type="AlphaFoldDB" id="A0A445DXY4"/>
<evidence type="ECO:0000313" key="1">
    <source>
        <dbReference type="EMBL" id="RYR68052.1"/>
    </source>
</evidence>
<organism evidence="1 2">
    <name type="scientific">Arachis hypogaea</name>
    <name type="common">Peanut</name>
    <dbReference type="NCBI Taxonomy" id="3818"/>
    <lineage>
        <taxon>Eukaryota</taxon>
        <taxon>Viridiplantae</taxon>
        <taxon>Streptophyta</taxon>
        <taxon>Embryophyta</taxon>
        <taxon>Tracheophyta</taxon>
        <taxon>Spermatophyta</taxon>
        <taxon>Magnoliopsida</taxon>
        <taxon>eudicotyledons</taxon>
        <taxon>Gunneridae</taxon>
        <taxon>Pentapetalae</taxon>
        <taxon>rosids</taxon>
        <taxon>fabids</taxon>
        <taxon>Fabales</taxon>
        <taxon>Fabaceae</taxon>
        <taxon>Papilionoideae</taxon>
        <taxon>50 kb inversion clade</taxon>
        <taxon>dalbergioids sensu lato</taxon>
        <taxon>Dalbergieae</taxon>
        <taxon>Pterocarpus clade</taxon>
        <taxon>Arachis</taxon>
    </lineage>
</organism>
<dbReference type="EMBL" id="SDMP01000003">
    <property type="protein sequence ID" value="RYR68052.1"/>
    <property type="molecule type" value="Genomic_DNA"/>
</dbReference>